<dbReference type="PROSITE" id="PS50240">
    <property type="entry name" value="TRYPSIN_DOM"/>
    <property type="match status" value="1"/>
</dbReference>
<evidence type="ECO:0000259" key="6">
    <source>
        <dbReference type="PROSITE" id="PS50240"/>
    </source>
</evidence>
<gene>
    <name evidence="7" type="primary">LOC106126418</name>
</gene>
<protein>
    <submittedName>
        <fullName evidence="7">Trypsin alpha-4-like</fullName>
    </submittedName>
</protein>
<feature type="signal peptide" evidence="5">
    <location>
        <begin position="1"/>
        <end position="20"/>
    </location>
</feature>
<keyword evidence="5" id="KW-0732">Signal</keyword>
<dbReference type="PANTHER" id="PTHR24276:SF91">
    <property type="entry name" value="AT26814P-RELATED"/>
    <property type="match status" value="1"/>
</dbReference>
<organism evidence="7">
    <name type="scientific">Papilio xuthus</name>
    <name type="common">Asian swallowtail butterfly</name>
    <dbReference type="NCBI Taxonomy" id="66420"/>
    <lineage>
        <taxon>Eukaryota</taxon>
        <taxon>Metazoa</taxon>
        <taxon>Ecdysozoa</taxon>
        <taxon>Arthropoda</taxon>
        <taxon>Hexapoda</taxon>
        <taxon>Insecta</taxon>
        <taxon>Pterygota</taxon>
        <taxon>Neoptera</taxon>
        <taxon>Endopterygota</taxon>
        <taxon>Lepidoptera</taxon>
        <taxon>Glossata</taxon>
        <taxon>Ditrysia</taxon>
        <taxon>Papilionoidea</taxon>
        <taxon>Papilionidae</taxon>
        <taxon>Papilioninae</taxon>
        <taxon>Papilio</taxon>
    </lineage>
</organism>
<dbReference type="InterPro" id="IPR009003">
    <property type="entry name" value="Peptidase_S1_PA"/>
</dbReference>
<dbReference type="RefSeq" id="XP_013179529.1">
    <property type="nucleotide sequence ID" value="XM_013324075.1"/>
</dbReference>
<evidence type="ECO:0000256" key="3">
    <source>
        <dbReference type="ARBA" id="ARBA00022825"/>
    </source>
</evidence>
<evidence type="ECO:0000256" key="1">
    <source>
        <dbReference type="ARBA" id="ARBA00022670"/>
    </source>
</evidence>
<evidence type="ECO:0000256" key="5">
    <source>
        <dbReference type="SAM" id="SignalP"/>
    </source>
</evidence>
<dbReference type="InterPro" id="IPR050430">
    <property type="entry name" value="Peptidase_S1"/>
</dbReference>
<keyword evidence="3" id="KW-0720">Serine protease</keyword>
<dbReference type="Gene3D" id="2.40.10.10">
    <property type="entry name" value="Trypsin-like serine proteases"/>
    <property type="match status" value="1"/>
</dbReference>
<dbReference type="GeneID" id="106126418"/>
<dbReference type="InterPro" id="IPR001254">
    <property type="entry name" value="Trypsin_dom"/>
</dbReference>
<sequence length="453" mass="51363">MPINSAAVWTILIVVGTTTGKEIIFSESISEASYGNLFESAGYPNVGDIPLLNRKIFKGVRVSVQEHPYVVSVRRMLSHYVTGALLTRKLVITVAHPLSKVPIYELGVVAGQTYSDRGTTLRSVVLVIFHEEFDPYTLNADLALLRLYEEFVFKISVKPVGLIAPSLSVNDKRAFVTGWGRCDLTGKELCLPRSTKFYPDEKIDPMMRTISFVITSPNYYCEGYERHETRLKPGMICLGIAREENAVTPCLAVPGAPLVIDGHLAGLQSWGFGCGYQNDLPLIYTDMRHYQPWILHNVPILRNLTQYNLTEMFQATRAYSLSKWLTLTRENFEPLTLTFVDKPILQTDLDKELAKLRGTVFDIRDFVYSGEIHLLKSEMFENIRNSTNHEHRNISSVVTAITTKPFLDKDKFNSEEDSSDFEDIENSTTKLNVNETDSVESQYNVNQLQEFYI</sequence>
<accession>A0AAJ6ZUL3</accession>
<evidence type="ECO:0000256" key="4">
    <source>
        <dbReference type="ARBA" id="ARBA00023157"/>
    </source>
</evidence>
<name>A0AAJ6ZUL3_PAPXU</name>
<dbReference type="Pfam" id="PF00089">
    <property type="entry name" value="Trypsin"/>
    <property type="match status" value="1"/>
</dbReference>
<dbReference type="InterPro" id="IPR043504">
    <property type="entry name" value="Peptidase_S1_PA_chymotrypsin"/>
</dbReference>
<evidence type="ECO:0000256" key="2">
    <source>
        <dbReference type="ARBA" id="ARBA00022801"/>
    </source>
</evidence>
<keyword evidence="2" id="KW-0378">Hydrolase</keyword>
<dbReference type="KEGG" id="pxu:106126418"/>
<evidence type="ECO:0000313" key="7">
    <source>
        <dbReference type="RefSeq" id="XP_013179529.1"/>
    </source>
</evidence>
<dbReference type="GO" id="GO:0004252">
    <property type="term" value="F:serine-type endopeptidase activity"/>
    <property type="evidence" value="ECO:0007669"/>
    <property type="project" value="InterPro"/>
</dbReference>
<dbReference type="AlphaFoldDB" id="A0AAJ6ZUL3"/>
<feature type="chain" id="PRO_5042499379" evidence="5">
    <location>
        <begin position="21"/>
        <end position="453"/>
    </location>
</feature>
<keyword evidence="1" id="KW-0645">Protease</keyword>
<proteinExistence type="predicted"/>
<dbReference type="Proteomes" id="UP000694872">
    <property type="component" value="Unplaced"/>
</dbReference>
<keyword evidence="4" id="KW-1015">Disulfide bond</keyword>
<feature type="domain" description="Peptidase S1" evidence="6">
    <location>
        <begin position="56"/>
        <end position="299"/>
    </location>
</feature>
<dbReference type="PANTHER" id="PTHR24276">
    <property type="entry name" value="POLYSERASE-RELATED"/>
    <property type="match status" value="1"/>
</dbReference>
<dbReference type="GO" id="GO:0006508">
    <property type="term" value="P:proteolysis"/>
    <property type="evidence" value="ECO:0007669"/>
    <property type="project" value="UniProtKB-KW"/>
</dbReference>
<reference evidence="7" key="1">
    <citation type="submission" date="2025-08" db="UniProtKB">
        <authorList>
            <consortium name="RefSeq"/>
        </authorList>
    </citation>
    <scope>IDENTIFICATION</scope>
</reference>
<dbReference type="SMART" id="SM00020">
    <property type="entry name" value="Tryp_SPc"/>
    <property type="match status" value="1"/>
</dbReference>
<dbReference type="SUPFAM" id="SSF50494">
    <property type="entry name" value="Trypsin-like serine proteases"/>
    <property type="match status" value="1"/>
</dbReference>